<keyword evidence="11" id="KW-1185">Reference proteome</keyword>
<dbReference type="Proteomes" id="UP000050544">
    <property type="component" value="Unassembled WGS sequence"/>
</dbReference>
<dbReference type="InterPro" id="IPR036974">
    <property type="entry name" value="PUA_sf"/>
</dbReference>
<dbReference type="PROSITE" id="PS50890">
    <property type="entry name" value="PUA"/>
    <property type="match status" value="1"/>
</dbReference>
<dbReference type="GO" id="GO:0003723">
    <property type="term" value="F:RNA binding"/>
    <property type="evidence" value="ECO:0007669"/>
    <property type="project" value="UniProtKB-KW"/>
</dbReference>
<dbReference type="SUPFAM" id="SSF53335">
    <property type="entry name" value="S-adenosyl-L-methionine-dependent methyltransferases"/>
    <property type="match status" value="1"/>
</dbReference>
<dbReference type="OrthoDB" id="9805492at2"/>
<comment type="similarity">
    <text evidence="8">Belongs to the methyltransferase superfamily. RlmI family.</text>
</comment>
<evidence type="ECO:0000256" key="1">
    <source>
        <dbReference type="ARBA" id="ARBA00004496"/>
    </source>
</evidence>
<dbReference type="GO" id="GO:0005737">
    <property type="term" value="C:cytoplasm"/>
    <property type="evidence" value="ECO:0007669"/>
    <property type="project" value="UniProtKB-SubCell"/>
</dbReference>
<dbReference type="SUPFAM" id="SSF88697">
    <property type="entry name" value="PUA domain-like"/>
    <property type="match status" value="1"/>
</dbReference>
<accession>A0A0N8GQW4</accession>
<dbReference type="GO" id="GO:0008168">
    <property type="term" value="F:methyltransferase activity"/>
    <property type="evidence" value="ECO:0007669"/>
    <property type="project" value="UniProtKB-KW"/>
</dbReference>
<keyword evidence="4 10" id="KW-0489">Methyltransferase</keyword>
<evidence type="ECO:0000256" key="7">
    <source>
        <dbReference type="ARBA" id="ARBA00022884"/>
    </source>
</evidence>
<dbReference type="InterPro" id="IPR029063">
    <property type="entry name" value="SAM-dependent_MTases_sf"/>
</dbReference>
<dbReference type="Pfam" id="PF17785">
    <property type="entry name" value="PUA_3"/>
    <property type="match status" value="1"/>
</dbReference>
<evidence type="ECO:0000256" key="5">
    <source>
        <dbReference type="ARBA" id="ARBA00022679"/>
    </source>
</evidence>
<protein>
    <submittedName>
        <fullName evidence="10">23S rRNA methyltransferase</fullName>
    </submittedName>
</protein>
<dbReference type="EMBL" id="LGKO01000002">
    <property type="protein sequence ID" value="KPL84826.1"/>
    <property type="molecule type" value="Genomic_DNA"/>
</dbReference>
<dbReference type="GO" id="GO:0032259">
    <property type="term" value="P:methylation"/>
    <property type="evidence" value="ECO:0007669"/>
    <property type="project" value="UniProtKB-KW"/>
</dbReference>
<evidence type="ECO:0000256" key="2">
    <source>
        <dbReference type="ARBA" id="ARBA00022490"/>
    </source>
</evidence>
<dbReference type="InterPro" id="IPR002478">
    <property type="entry name" value="PUA"/>
</dbReference>
<feature type="domain" description="PUA" evidence="9">
    <location>
        <begin position="5"/>
        <end position="90"/>
    </location>
</feature>
<dbReference type="CDD" id="cd11572">
    <property type="entry name" value="RlmI_M_like"/>
    <property type="match status" value="1"/>
</dbReference>
<gene>
    <name evidence="10" type="ORF">SE15_05955</name>
</gene>
<dbReference type="CDD" id="cd21153">
    <property type="entry name" value="PUA_RlmI"/>
    <property type="match status" value="1"/>
</dbReference>
<dbReference type="PANTHER" id="PTHR42873:SF1">
    <property type="entry name" value="S-ADENOSYLMETHIONINE-DEPENDENT METHYLTRANSFERASE DOMAIN-CONTAINING PROTEIN"/>
    <property type="match status" value="1"/>
</dbReference>
<dbReference type="Pfam" id="PF10672">
    <property type="entry name" value="Methyltrans_SAM"/>
    <property type="match status" value="1"/>
</dbReference>
<evidence type="ECO:0000313" key="10">
    <source>
        <dbReference type="EMBL" id="KPL84826.1"/>
    </source>
</evidence>
<keyword evidence="6" id="KW-0949">S-adenosyl-L-methionine</keyword>
<dbReference type="AlphaFoldDB" id="A0A0N8GQW4"/>
<dbReference type="InterPro" id="IPR041532">
    <property type="entry name" value="RlmI-like_PUA"/>
</dbReference>
<dbReference type="GO" id="GO:0006364">
    <property type="term" value="P:rRNA processing"/>
    <property type="evidence" value="ECO:0007669"/>
    <property type="project" value="UniProtKB-KW"/>
</dbReference>
<proteinExistence type="inferred from homology"/>
<keyword evidence="5 10" id="KW-0808">Transferase</keyword>
<keyword evidence="7" id="KW-0694">RNA-binding</keyword>
<dbReference type="InterPro" id="IPR019614">
    <property type="entry name" value="SAM-dep_methyl-trfase"/>
</dbReference>
<dbReference type="InterPro" id="IPR015947">
    <property type="entry name" value="PUA-like_sf"/>
</dbReference>
<dbReference type="Gene3D" id="3.30.750.80">
    <property type="entry name" value="RNA methyltransferase domain (HRMD) like"/>
    <property type="match status" value="1"/>
</dbReference>
<comment type="caution">
    <text evidence="10">The sequence shown here is derived from an EMBL/GenBank/DDBJ whole genome shotgun (WGS) entry which is preliminary data.</text>
</comment>
<keyword evidence="2" id="KW-0963">Cytoplasm</keyword>
<dbReference type="CDD" id="cd02440">
    <property type="entry name" value="AdoMet_MTases"/>
    <property type="match status" value="1"/>
</dbReference>
<name>A0A0N8GQW4_9CHLR</name>
<organism evidence="10 11">
    <name type="scientific">Thermanaerothrix daxensis</name>
    <dbReference type="NCBI Taxonomy" id="869279"/>
    <lineage>
        <taxon>Bacteria</taxon>
        <taxon>Bacillati</taxon>
        <taxon>Chloroflexota</taxon>
        <taxon>Anaerolineae</taxon>
        <taxon>Anaerolineales</taxon>
        <taxon>Anaerolineaceae</taxon>
        <taxon>Thermanaerothrix</taxon>
    </lineage>
</organism>
<evidence type="ECO:0000259" key="9">
    <source>
        <dbReference type="SMART" id="SM00359"/>
    </source>
</evidence>
<evidence type="ECO:0000256" key="6">
    <source>
        <dbReference type="ARBA" id="ARBA00022691"/>
    </source>
</evidence>
<comment type="subcellular location">
    <subcellularLocation>
        <location evidence="1">Cytoplasm</location>
    </subcellularLocation>
</comment>
<dbReference type="SMART" id="SM00359">
    <property type="entry name" value="PUA"/>
    <property type="match status" value="1"/>
</dbReference>
<evidence type="ECO:0000313" key="11">
    <source>
        <dbReference type="Proteomes" id="UP000050544"/>
    </source>
</evidence>
<keyword evidence="3" id="KW-0698">rRNA processing</keyword>
<dbReference type="Gene3D" id="3.40.50.150">
    <property type="entry name" value="Vaccinia Virus protein VP39"/>
    <property type="match status" value="1"/>
</dbReference>
<reference evidence="10 11" key="1">
    <citation type="submission" date="2015-07" db="EMBL/GenBank/DDBJ databases">
        <title>Whole genome sequence of Thermanaerothrix daxensis DSM 23592.</title>
        <authorList>
            <person name="Hemp J."/>
            <person name="Ward L.M."/>
            <person name="Pace L.A."/>
            <person name="Fischer W.W."/>
        </authorList>
    </citation>
    <scope>NUCLEOTIDE SEQUENCE [LARGE SCALE GENOMIC DNA]</scope>
    <source>
        <strain evidence="10 11">GNS-1</strain>
    </source>
</reference>
<dbReference type="Gene3D" id="2.30.130.10">
    <property type="entry name" value="PUA domain"/>
    <property type="match status" value="1"/>
</dbReference>
<dbReference type="PATRIC" id="fig|869279.4.peg.1196"/>
<evidence type="ECO:0000256" key="8">
    <source>
        <dbReference type="ARBA" id="ARBA00038091"/>
    </source>
</evidence>
<sequence>MSAEKRLILKPGRERSVLQKHPWIYSGAIARVEGNPGLGDTVAVYSAEGQWLAWAGYSPQSSIRARIWSWKVEEEISPAFFEQRIAQAIARRWRLHADESVTAYRLIHAESDGLPGLVVDRYGDWLVVQILTAGMEFWRTEIFRALRQLTGLVHIFERSDVDVRGLEGLKPRAGVVEGNEPPERVEVREYGHRFWVDIRHGQKTGFYLDQRENRRITGTLVAEREVLNAFCYTGAFSVYALAGGARSVCSIDSSGEALTLARENVALNGLNPDHQEWIQGDVFQVLRRFRDIERKFDLIILDPPKFAPTAAQVTRAARGYKDINWLAFRLLRPGGILITFSCSGGITPELFQKIVADAALDAGVEGRILMRLFQAPDHPVALNFPEGLYLKGLVVEV</sequence>
<evidence type="ECO:0000256" key="4">
    <source>
        <dbReference type="ARBA" id="ARBA00022603"/>
    </source>
</evidence>
<dbReference type="PANTHER" id="PTHR42873">
    <property type="entry name" value="RIBOSOMAL RNA LARGE SUBUNIT METHYLTRANSFERASE"/>
    <property type="match status" value="1"/>
</dbReference>
<evidence type="ECO:0000256" key="3">
    <source>
        <dbReference type="ARBA" id="ARBA00022552"/>
    </source>
</evidence>
<dbReference type="STRING" id="869279.SE15_05955"/>